<keyword evidence="2" id="KW-1133">Transmembrane helix</keyword>
<feature type="compositionally biased region" description="Low complexity" evidence="1">
    <location>
        <begin position="219"/>
        <end position="238"/>
    </location>
</feature>
<feature type="transmembrane region" description="Helical" evidence="2">
    <location>
        <begin position="274"/>
        <end position="293"/>
    </location>
</feature>
<evidence type="ECO:0000256" key="2">
    <source>
        <dbReference type="SAM" id="Phobius"/>
    </source>
</evidence>
<feature type="compositionally biased region" description="Low complexity" evidence="1">
    <location>
        <begin position="132"/>
        <end position="151"/>
    </location>
</feature>
<dbReference type="RefSeq" id="WP_309799970.1">
    <property type="nucleotide sequence ID" value="NZ_BAAAHY010000004.1"/>
</dbReference>
<gene>
    <name evidence="4" type="ORF">JOE69_002958</name>
</gene>
<dbReference type="Gene3D" id="1.20.1260.10">
    <property type="match status" value="1"/>
</dbReference>
<dbReference type="Proteomes" id="UP001185069">
    <property type="component" value="Unassembled WGS sequence"/>
</dbReference>
<accession>A0ABU1JEB2</accession>
<comment type="caution">
    <text evidence="4">The sequence shown here is derived from an EMBL/GenBank/DDBJ whole genome shotgun (WGS) entry which is preliminary data.</text>
</comment>
<evidence type="ECO:0000313" key="5">
    <source>
        <dbReference type="Proteomes" id="UP001185069"/>
    </source>
</evidence>
<dbReference type="InterPro" id="IPR009078">
    <property type="entry name" value="Ferritin-like_SF"/>
</dbReference>
<name>A0ABU1JEB2_9MICC</name>
<dbReference type="InterPro" id="IPR012347">
    <property type="entry name" value="Ferritin-like"/>
</dbReference>
<feature type="compositionally biased region" description="Low complexity" evidence="1">
    <location>
        <begin position="64"/>
        <end position="75"/>
    </location>
</feature>
<dbReference type="EMBL" id="JAVDQF010000001">
    <property type="protein sequence ID" value="MDR6270720.1"/>
    <property type="molecule type" value="Genomic_DNA"/>
</dbReference>
<evidence type="ECO:0000256" key="1">
    <source>
        <dbReference type="SAM" id="MobiDB-lite"/>
    </source>
</evidence>
<keyword evidence="2" id="KW-0472">Membrane</keyword>
<dbReference type="Pfam" id="PF14530">
    <property type="entry name" value="DUF4439"/>
    <property type="match status" value="1"/>
</dbReference>
<dbReference type="InterPro" id="IPR029447">
    <property type="entry name" value="DUF4439"/>
</dbReference>
<evidence type="ECO:0000313" key="4">
    <source>
        <dbReference type="EMBL" id="MDR6270720.1"/>
    </source>
</evidence>
<keyword evidence="2" id="KW-0812">Transmembrane</keyword>
<feature type="domain" description="DUF4439" evidence="3">
    <location>
        <begin position="480"/>
        <end position="609"/>
    </location>
</feature>
<proteinExistence type="predicted"/>
<organism evidence="4 5">
    <name type="scientific">Arthrobacter russicus</name>
    <dbReference type="NCBI Taxonomy" id="172040"/>
    <lineage>
        <taxon>Bacteria</taxon>
        <taxon>Bacillati</taxon>
        <taxon>Actinomycetota</taxon>
        <taxon>Actinomycetes</taxon>
        <taxon>Micrococcales</taxon>
        <taxon>Micrococcaceae</taxon>
        <taxon>Arthrobacter</taxon>
    </lineage>
</organism>
<reference evidence="4 5" key="1">
    <citation type="submission" date="2023-07" db="EMBL/GenBank/DDBJ databases">
        <title>Sequencing the genomes of 1000 actinobacteria strains.</title>
        <authorList>
            <person name="Klenk H.-P."/>
        </authorList>
    </citation>
    <scope>NUCLEOTIDE SEQUENCE [LARGE SCALE GENOMIC DNA]</scope>
    <source>
        <strain evidence="4 5">DSM 14555</strain>
    </source>
</reference>
<feature type="compositionally biased region" description="Low complexity" evidence="1">
    <location>
        <begin position="25"/>
        <end position="40"/>
    </location>
</feature>
<feature type="region of interest" description="Disordered" evidence="1">
    <location>
        <begin position="1"/>
        <end position="259"/>
    </location>
</feature>
<feature type="compositionally biased region" description="Acidic residues" evidence="1">
    <location>
        <begin position="205"/>
        <end position="218"/>
    </location>
</feature>
<dbReference type="SUPFAM" id="SSF47240">
    <property type="entry name" value="Ferritin-like"/>
    <property type="match status" value="1"/>
</dbReference>
<feature type="compositionally biased region" description="Low complexity" evidence="1">
    <location>
        <begin position="158"/>
        <end position="168"/>
    </location>
</feature>
<feature type="compositionally biased region" description="Low complexity" evidence="1">
    <location>
        <begin position="356"/>
        <end position="384"/>
    </location>
</feature>
<sequence length="609" mass="61049">MTDPETAQNRPDGGSKPGAAEDSVAPQPMQQQDPAQIGQASTAPKKKKTRRASAPAGPPVISVTPAAPEPVETAEPAPPAEATPETDSETPTGDSAPETAGLPSDLPTKTAPEPELQPVKPAEPAEPASQSVETVPPVARAAPVEATSTAEPAPPAEATPETDSETPTGDSAPETAGLPSDLPTETATEPELQPAETAGTVAEPEPVEPEPAEAESADPELPATEFLADPGPAAPAAATRQALRSEEKARGRAKAAVRPGRSLGRRLATWLRRVAMLLLVGILVVALGSSISVRPVEPIGPEQGELARIAAEKDSNTLLAQAKQLSAAPAPAADPALKYAINTLTAATAALARPESSGASAASGPGQAASGPASPGTGPEATAASDGVPPTDLPGLIAGLARAAAGNLGAARSVEPGIARLLAAAGTGQALASQYLAQVTGLPAASIANPATASAPATACAGTLAPLAPEATTAPSTQSALAAVALAEQKSAYAYQLVAARIPSADSSRLAMKLLTSHRAALDAAEEQLRSHCTQPPIREPAFVLDPAFSTQPAAALAMVEDQLSLAYGDLIGLSDGPLRDWAINQLLGTGQNLMLWSPPSRALPGMPE</sequence>
<protein>
    <recommendedName>
        <fullName evidence="3">DUF4439 domain-containing protein</fullName>
    </recommendedName>
</protein>
<feature type="region of interest" description="Disordered" evidence="1">
    <location>
        <begin position="356"/>
        <end position="390"/>
    </location>
</feature>
<keyword evidence="5" id="KW-1185">Reference proteome</keyword>
<feature type="compositionally biased region" description="Low complexity" evidence="1">
    <location>
        <begin position="82"/>
        <end position="92"/>
    </location>
</feature>
<evidence type="ECO:0000259" key="3">
    <source>
        <dbReference type="Pfam" id="PF14530"/>
    </source>
</evidence>